<sequence length="82" mass="9457">MSKIRNISSITAKTVIDMKALLEEFLLVKETDGLSPRTLKDYRYPIEKFIEFLGLNYPTYQQIRIALLKYLSASSSFSVNSF</sequence>
<keyword evidence="1" id="KW-0238">DNA-binding</keyword>
<dbReference type="Proteomes" id="UP000264445">
    <property type="component" value="Unassembled WGS sequence"/>
</dbReference>
<evidence type="ECO:0000259" key="2">
    <source>
        <dbReference type="PROSITE" id="PS51900"/>
    </source>
</evidence>
<dbReference type="RefSeq" id="WP_041587167.1">
    <property type="nucleotide sequence ID" value="NZ_DOLB01000130.1"/>
</dbReference>
<evidence type="ECO:0000313" key="3">
    <source>
        <dbReference type="EMBL" id="HBT49872.1"/>
    </source>
</evidence>
<evidence type="ECO:0000256" key="1">
    <source>
        <dbReference type="PROSITE-ProRule" id="PRU01248"/>
    </source>
</evidence>
<comment type="caution">
    <text evidence="3">The sequence shown here is derived from an EMBL/GenBank/DDBJ whole genome shotgun (WGS) entry which is preliminary data.</text>
</comment>
<name>A0A357VNP8_9THEO</name>
<evidence type="ECO:0000313" key="4">
    <source>
        <dbReference type="Proteomes" id="UP000264445"/>
    </source>
</evidence>
<accession>A0A357VNP8</accession>
<feature type="domain" description="Core-binding (CB)" evidence="2">
    <location>
        <begin position="16"/>
        <end position="82"/>
    </location>
</feature>
<dbReference type="InterPro" id="IPR044068">
    <property type="entry name" value="CB"/>
</dbReference>
<organism evidence="3 4">
    <name type="scientific">Caldanaerobacter subterraneus</name>
    <dbReference type="NCBI Taxonomy" id="911092"/>
    <lineage>
        <taxon>Bacteria</taxon>
        <taxon>Bacillati</taxon>
        <taxon>Bacillota</taxon>
        <taxon>Clostridia</taxon>
        <taxon>Thermoanaerobacterales</taxon>
        <taxon>Thermoanaerobacteraceae</taxon>
        <taxon>Caldanaerobacter</taxon>
    </lineage>
</organism>
<proteinExistence type="predicted"/>
<protein>
    <recommendedName>
        <fullName evidence="2">Core-binding (CB) domain-containing protein</fullName>
    </recommendedName>
</protein>
<gene>
    <name evidence="3" type="ORF">DEA61_08675</name>
</gene>
<dbReference type="AlphaFoldDB" id="A0A357VNP8"/>
<dbReference type="PROSITE" id="PS51900">
    <property type="entry name" value="CB"/>
    <property type="match status" value="1"/>
</dbReference>
<dbReference type="GO" id="GO:0003677">
    <property type="term" value="F:DNA binding"/>
    <property type="evidence" value="ECO:0007669"/>
    <property type="project" value="UniProtKB-UniRule"/>
</dbReference>
<dbReference type="EMBL" id="DOLB01000130">
    <property type="protein sequence ID" value="HBT49872.1"/>
    <property type="molecule type" value="Genomic_DNA"/>
</dbReference>
<reference evidence="3 4" key="1">
    <citation type="journal article" date="2018" name="Nat. Biotechnol.">
        <title>A standardized bacterial taxonomy based on genome phylogeny substantially revises the tree of life.</title>
        <authorList>
            <person name="Parks D.H."/>
            <person name="Chuvochina M."/>
            <person name="Waite D.W."/>
            <person name="Rinke C."/>
            <person name="Skarshewski A."/>
            <person name="Chaumeil P.A."/>
            <person name="Hugenholtz P."/>
        </authorList>
    </citation>
    <scope>NUCLEOTIDE SEQUENCE [LARGE SCALE GENOMIC DNA]</scope>
    <source>
        <strain evidence="3">UBA12544</strain>
    </source>
</reference>